<comment type="similarity">
    <text evidence="1 6">Belongs to the peptidase S8 family.</text>
</comment>
<dbReference type="InterPro" id="IPR034045">
    <property type="entry name" value="Pep_S8_CspA-like"/>
</dbReference>
<name>A0A7R7EP82_9FIRM</name>
<gene>
    <name evidence="8" type="ORF">bsdtb5_37640</name>
</gene>
<dbReference type="SUPFAM" id="SSF52743">
    <property type="entry name" value="Subtilisin-like"/>
    <property type="match status" value="1"/>
</dbReference>
<evidence type="ECO:0000256" key="4">
    <source>
        <dbReference type="ARBA" id="ARBA00022825"/>
    </source>
</evidence>
<dbReference type="Proteomes" id="UP000595897">
    <property type="component" value="Chromosome"/>
</dbReference>
<dbReference type="EMBL" id="AP024169">
    <property type="protein sequence ID" value="BCN32469.1"/>
    <property type="molecule type" value="Genomic_DNA"/>
</dbReference>
<feature type="domain" description="Peptidase S8/S53" evidence="7">
    <location>
        <begin position="430"/>
        <end position="552"/>
    </location>
</feature>
<dbReference type="PANTHER" id="PTHR43806">
    <property type="entry name" value="PEPTIDASE S8"/>
    <property type="match status" value="1"/>
</dbReference>
<evidence type="ECO:0000256" key="2">
    <source>
        <dbReference type="ARBA" id="ARBA00022670"/>
    </source>
</evidence>
<feature type="active site" description="Charge relay system" evidence="5 6">
    <location>
        <position position="174"/>
    </location>
</feature>
<evidence type="ECO:0000256" key="3">
    <source>
        <dbReference type="ARBA" id="ARBA00022801"/>
    </source>
</evidence>
<protein>
    <recommendedName>
        <fullName evidence="7">Peptidase S8/S53 domain-containing protein</fullName>
    </recommendedName>
</protein>
<dbReference type="RefSeq" id="WP_271713517.1">
    <property type="nucleotide sequence ID" value="NZ_AP024169.1"/>
</dbReference>
<keyword evidence="2 6" id="KW-0645">Protease</keyword>
<dbReference type="Gene3D" id="3.40.50.200">
    <property type="entry name" value="Peptidase S8/S53 domain"/>
    <property type="match status" value="1"/>
</dbReference>
<dbReference type="InterPro" id="IPR017310">
    <property type="entry name" value="Pept_S8A_subtilisin_clostridia"/>
</dbReference>
<dbReference type="PIRSF" id="PIRSF037894">
    <property type="entry name" value="Subtilisin_rel_CspABC"/>
    <property type="match status" value="1"/>
</dbReference>
<dbReference type="InterPro" id="IPR036852">
    <property type="entry name" value="Peptidase_S8/S53_dom_sf"/>
</dbReference>
<dbReference type="AlphaFoldDB" id="A0A7R7EP82"/>
<feature type="domain" description="Peptidase S8/S53" evidence="7">
    <location>
        <begin position="96"/>
        <end position="220"/>
    </location>
</feature>
<evidence type="ECO:0000259" key="7">
    <source>
        <dbReference type="Pfam" id="PF00082"/>
    </source>
</evidence>
<evidence type="ECO:0000313" key="9">
    <source>
        <dbReference type="Proteomes" id="UP000595897"/>
    </source>
</evidence>
<evidence type="ECO:0000313" key="8">
    <source>
        <dbReference type="EMBL" id="BCN32469.1"/>
    </source>
</evidence>
<dbReference type="PROSITE" id="PS51892">
    <property type="entry name" value="SUBTILASE"/>
    <property type="match status" value="1"/>
</dbReference>
<dbReference type="InterPro" id="IPR000209">
    <property type="entry name" value="Peptidase_S8/S53_dom"/>
</dbReference>
<organism evidence="8 9">
    <name type="scientific">Anaeromicropila herbilytica</name>
    <dbReference type="NCBI Taxonomy" id="2785025"/>
    <lineage>
        <taxon>Bacteria</taxon>
        <taxon>Bacillati</taxon>
        <taxon>Bacillota</taxon>
        <taxon>Clostridia</taxon>
        <taxon>Lachnospirales</taxon>
        <taxon>Lachnospiraceae</taxon>
        <taxon>Anaeromicropila</taxon>
    </lineage>
</organism>
<dbReference type="PANTHER" id="PTHR43806:SF11">
    <property type="entry name" value="CEREVISIN-RELATED"/>
    <property type="match status" value="1"/>
</dbReference>
<evidence type="ECO:0000256" key="1">
    <source>
        <dbReference type="ARBA" id="ARBA00011073"/>
    </source>
</evidence>
<dbReference type="CDD" id="cd07478">
    <property type="entry name" value="Peptidases_S8_CspA-like"/>
    <property type="match status" value="1"/>
</dbReference>
<keyword evidence="9" id="KW-1185">Reference proteome</keyword>
<feature type="active site" description="Charge relay system" evidence="5 6">
    <location>
        <position position="497"/>
    </location>
</feature>
<accession>A0A7R7EP82</accession>
<keyword evidence="3 6" id="KW-0378">Hydrolase</keyword>
<dbReference type="KEGG" id="ahb:bsdtb5_37640"/>
<reference evidence="8 9" key="1">
    <citation type="submission" date="2020-11" db="EMBL/GenBank/DDBJ databases">
        <title>Draft genome sequencing of a Lachnospiraceae strain isolated from anoxic soil subjected to BSD treatment.</title>
        <authorList>
            <person name="Uek A."/>
            <person name="Tonouchi A."/>
        </authorList>
    </citation>
    <scope>NUCLEOTIDE SEQUENCE [LARGE SCALE GENOMIC DNA]</scope>
    <source>
        <strain evidence="8 9">TB5</strain>
    </source>
</reference>
<proteinExistence type="inferred from homology"/>
<evidence type="ECO:0000256" key="5">
    <source>
        <dbReference type="PIRSR" id="PIRSR615500-1"/>
    </source>
</evidence>
<dbReference type="PRINTS" id="PR00723">
    <property type="entry name" value="SUBTILISIN"/>
</dbReference>
<sequence>MNNECKKRIMSEDFADLMIEKGNDLNKIRDTLDVCYVDMIENTVSVYTPVSQVPPNIMQLYGYSAIPNCYGTLDEGSIEASGISKVQNIPNLSLKGQGVLIGVVDTGINYTLDIFRNADGTTKIFSIWDQSIDSENNMPEGFLYGTEYSRNQINEALKDKSPLTIVPSTDTVGHGTYLAGIAAGNESKENHFVGVVPEAELLIVKLKPAKKNLKKFWVIPDETLCFQKNDLIYGIRYLVETAKKAGRPLSIIIGIGTSEGAHDDKGALSRYLSDIASLSGVAVTIAGGNEGNRNLHYSGTITAPAYNDTFELKVSANNSGFTMEIWGETPSTFSIDILSPYGEFIPRIPARLNETRNITFIFDQTNISLDYIISESQSGVQLLMLRFLMPTEGIWRITVYSNDKLSLLYHAWLPIHQFINEGTGFLKPDQYTTVTSPGNVEVPMVATAYDYSNNSLYTYAGRGYTRNNLIVPTYAAPGVNLVVPTIDNKFKVETGTSLSAAHIAGIAAMFLEWGIIKGKYSQMNTVEIKNFLIRGAVRTQNLTYPNKDWGYGVVDVFNAYNTLRINI</sequence>
<evidence type="ECO:0000256" key="6">
    <source>
        <dbReference type="PROSITE-ProRule" id="PRU01240"/>
    </source>
</evidence>
<dbReference type="GO" id="GO:0004252">
    <property type="term" value="F:serine-type endopeptidase activity"/>
    <property type="evidence" value="ECO:0007669"/>
    <property type="project" value="UniProtKB-UniRule"/>
</dbReference>
<dbReference type="InterPro" id="IPR050131">
    <property type="entry name" value="Peptidase_S8_subtilisin-like"/>
</dbReference>
<dbReference type="InterPro" id="IPR015500">
    <property type="entry name" value="Peptidase_S8_subtilisin-rel"/>
</dbReference>
<dbReference type="Gene3D" id="2.60.120.1290">
    <property type="match status" value="1"/>
</dbReference>
<dbReference type="Pfam" id="PF00082">
    <property type="entry name" value="Peptidase_S8"/>
    <property type="match status" value="2"/>
</dbReference>
<dbReference type="GO" id="GO:0006508">
    <property type="term" value="P:proteolysis"/>
    <property type="evidence" value="ECO:0007669"/>
    <property type="project" value="UniProtKB-KW"/>
</dbReference>
<keyword evidence="4 6" id="KW-0720">Serine protease</keyword>
<feature type="active site" description="Charge relay system" evidence="5 6">
    <location>
        <position position="105"/>
    </location>
</feature>